<keyword evidence="2" id="KW-1185">Reference proteome</keyword>
<organism evidence="1 2">
    <name type="scientific">Fulvivirga kasyanovii</name>
    <dbReference type="NCBI Taxonomy" id="396812"/>
    <lineage>
        <taxon>Bacteria</taxon>
        <taxon>Pseudomonadati</taxon>
        <taxon>Bacteroidota</taxon>
        <taxon>Cytophagia</taxon>
        <taxon>Cytophagales</taxon>
        <taxon>Fulvivirgaceae</taxon>
        <taxon>Fulvivirga</taxon>
    </lineage>
</organism>
<name>A0ABW9RPH2_9BACT</name>
<reference evidence="1 2" key="1">
    <citation type="submission" date="2019-02" db="EMBL/GenBank/DDBJ databases">
        <authorList>
            <person name="Goldberg S.R."/>
            <person name="Haltli B.A."/>
            <person name="Correa H."/>
            <person name="Russell K.G."/>
        </authorList>
    </citation>
    <scope>NUCLEOTIDE SEQUENCE [LARGE SCALE GENOMIC DNA]</scope>
    <source>
        <strain evidence="1 2">JCM 16186</strain>
    </source>
</reference>
<accession>A0ABW9RPH2</accession>
<proteinExistence type="predicted"/>
<evidence type="ECO:0008006" key="3">
    <source>
        <dbReference type="Google" id="ProtNLM"/>
    </source>
</evidence>
<evidence type="ECO:0000313" key="2">
    <source>
        <dbReference type="Proteomes" id="UP000798808"/>
    </source>
</evidence>
<dbReference type="Proteomes" id="UP000798808">
    <property type="component" value="Unassembled WGS sequence"/>
</dbReference>
<gene>
    <name evidence="1" type="ORF">E1163_12850</name>
</gene>
<sequence length="381" mass="41379">MNTKGITLLIVFCLTHIYLIKAQAQDSLYKRPAQITFVHPLGTNGFKSKEVVNNFSLNLLMGSSAGLQGMEMGGLFNKTYGATSGLQVAGLGNHNSGRMHGVQLSGIGNITTSLHGFQSGGLFNINKAASDDTGHQQQGLQLAGIINISDNSMKGLQVAGLINQQADSLKGVQLAGVLNNTEHAVSGLQIAGVINKAKTLSGVQFGLINIADTLKNGIQVGLINIAKNGYKTVELEYNETFQLSLNYKMGAPHFYSIISLAYAEHDDMRFWAPGFGVGTFRPINQNIGINIDAIHYQVNEDEWWTEEVNMLEKLKVTGSFKLFQRLSVYAGATLNVQITEIKGAEEGMIGSRLDTPDSWYDKTHDNTRVTIYPGFSAGIRF</sequence>
<dbReference type="EMBL" id="SMLW01000545">
    <property type="protein sequence ID" value="MTI25836.1"/>
    <property type="molecule type" value="Genomic_DNA"/>
</dbReference>
<comment type="caution">
    <text evidence="1">The sequence shown here is derived from an EMBL/GenBank/DDBJ whole genome shotgun (WGS) entry which is preliminary data.</text>
</comment>
<protein>
    <recommendedName>
        <fullName evidence="3">DUF5723 domain-containing protein</fullName>
    </recommendedName>
</protein>
<evidence type="ECO:0000313" key="1">
    <source>
        <dbReference type="EMBL" id="MTI25836.1"/>
    </source>
</evidence>
<dbReference type="RefSeq" id="WP_155172354.1">
    <property type="nucleotide sequence ID" value="NZ_BAAAFL010000006.1"/>
</dbReference>